<feature type="transmembrane region" description="Helical" evidence="6">
    <location>
        <begin position="80"/>
        <end position="102"/>
    </location>
</feature>
<gene>
    <name evidence="7" type="ORF">CDD82_6650</name>
</gene>
<feature type="region of interest" description="Disordered" evidence="5">
    <location>
        <begin position="393"/>
        <end position="451"/>
    </location>
</feature>
<name>A0A2C5ZSA4_9HYPO</name>
<organism evidence="7 8">
    <name type="scientific">Ophiocordyceps australis</name>
    <dbReference type="NCBI Taxonomy" id="1399860"/>
    <lineage>
        <taxon>Eukaryota</taxon>
        <taxon>Fungi</taxon>
        <taxon>Dikarya</taxon>
        <taxon>Ascomycota</taxon>
        <taxon>Pezizomycotina</taxon>
        <taxon>Sordariomycetes</taxon>
        <taxon>Hypocreomycetidae</taxon>
        <taxon>Hypocreales</taxon>
        <taxon>Ophiocordycipitaceae</taxon>
        <taxon>Ophiocordyceps</taxon>
    </lineage>
</organism>
<evidence type="ECO:0000256" key="3">
    <source>
        <dbReference type="ARBA" id="ARBA00022989"/>
    </source>
</evidence>
<reference evidence="7 8" key="1">
    <citation type="submission" date="2017-06" db="EMBL/GenBank/DDBJ databases">
        <title>Ant-infecting Ophiocordyceps genomes reveal a high diversity of potential behavioral manipulation genes and a possible major role for enterotoxins.</title>
        <authorList>
            <person name="De Bekker C."/>
            <person name="Evans H.C."/>
            <person name="Brachmann A."/>
            <person name="Hughes D.P."/>
        </authorList>
    </citation>
    <scope>NUCLEOTIDE SEQUENCE [LARGE SCALE GENOMIC DNA]</scope>
    <source>
        <strain evidence="7 8">1348a</strain>
    </source>
</reference>
<keyword evidence="8" id="KW-1185">Reference proteome</keyword>
<dbReference type="AlphaFoldDB" id="A0A2C5ZSA4"/>
<feature type="compositionally biased region" description="Basic and acidic residues" evidence="5">
    <location>
        <begin position="442"/>
        <end position="451"/>
    </location>
</feature>
<dbReference type="GO" id="GO:0043007">
    <property type="term" value="P:maintenance of rDNA"/>
    <property type="evidence" value="ECO:0007669"/>
    <property type="project" value="TreeGrafter"/>
</dbReference>
<dbReference type="GO" id="GO:0007096">
    <property type="term" value="P:regulation of exit from mitosis"/>
    <property type="evidence" value="ECO:0007669"/>
    <property type="project" value="TreeGrafter"/>
</dbReference>
<evidence type="ECO:0000256" key="4">
    <source>
        <dbReference type="ARBA" id="ARBA00023136"/>
    </source>
</evidence>
<dbReference type="Pfam" id="PF10332">
    <property type="entry name" value="DUF2418"/>
    <property type="match status" value="1"/>
</dbReference>
<evidence type="ECO:0000256" key="2">
    <source>
        <dbReference type="ARBA" id="ARBA00022692"/>
    </source>
</evidence>
<dbReference type="GO" id="GO:0012505">
    <property type="term" value="C:endomembrane system"/>
    <property type="evidence" value="ECO:0007669"/>
    <property type="project" value="UniProtKB-SubCell"/>
</dbReference>
<dbReference type="PANTHER" id="PTHR28293">
    <property type="entry name" value="NUCLEAR RIM PROTEIN 1"/>
    <property type="match status" value="1"/>
</dbReference>
<sequence>MPRLVRRRPLHQRILAALNPVDYLLQLSEDIEAREWNSKQVGSQLGLVLNVVFLLCRANAKRSAVYRSDDIFGDSEETTWFAFILYPLLCILAAFSATNAIYTFARKKQYRLFEANIEVQPSTPSARRVKVQSSPFSSSPLRYIADLMTPESAESRAHPDRDQDVWQLAVWDPPPVALQLVCFFSPLHVLVYLLLLPVGPLDARPSVTVFNALVIEILLSAQLLLLCSHFAQQAKDSAIIQKEVMHEYDTKFVHPLIYPTVRDVGTQKSQHQPAMAREFVELGTPTTLIRRTLVSRGTSHAAESQDMTPAAKGSTMMNPRMSTPTGAGLRSSALRNSLPAAHTARAAQATGRAEAPTQSHDFGGYMGVYTHNKSPLKKATSLSSFMDAEVASPRNSREMAAWEQRRRELQSSPTKMTDPRHALGASANSSPHPFANMGKHRPQYERYPSRR</sequence>
<dbReference type="InterPro" id="IPR018819">
    <property type="entry name" value="Nur1/Mug154"/>
</dbReference>
<keyword evidence="2 6" id="KW-0812">Transmembrane</keyword>
<dbReference type="Proteomes" id="UP000224854">
    <property type="component" value="Unassembled WGS sequence"/>
</dbReference>
<feature type="compositionally biased region" description="Low complexity" evidence="5">
    <location>
        <begin position="340"/>
        <end position="355"/>
    </location>
</feature>
<evidence type="ECO:0000256" key="5">
    <source>
        <dbReference type="SAM" id="MobiDB-lite"/>
    </source>
</evidence>
<keyword evidence="4 6" id="KW-0472">Membrane</keyword>
<keyword evidence="3 6" id="KW-1133">Transmembrane helix</keyword>
<dbReference type="OrthoDB" id="3363151at2759"/>
<protein>
    <recommendedName>
        <fullName evidence="9">Meiotically up-regulated gene 154 protein</fullName>
    </recommendedName>
</protein>
<proteinExistence type="predicted"/>
<evidence type="ECO:0000256" key="1">
    <source>
        <dbReference type="ARBA" id="ARBA00004127"/>
    </source>
</evidence>
<feature type="compositionally biased region" description="Polar residues" evidence="5">
    <location>
        <begin position="295"/>
        <end position="307"/>
    </location>
</feature>
<feature type="compositionally biased region" description="Polar residues" evidence="5">
    <location>
        <begin position="315"/>
        <end position="325"/>
    </location>
</feature>
<accession>A0A2C5ZSA4</accession>
<evidence type="ECO:0008006" key="9">
    <source>
        <dbReference type="Google" id="ProtNLM"/>
    </source>
</evidence>
<feature type="transmembrane region" description="Helical" evidence="6">
    <location>
        <begin position="176"/>
        <end position="195"/>
    </location>
</feature>
<evidence type="ECO:0000313" key="7">
    <source>
        <dbReference type="EMBL" id="PHH82231.1"/>
    </source>
</evidence>
<comment type="subcellular location">
    <subcellularLocation>
        <location evidence="1">Endomembrane system</location>
        <topology evidence="1">Multi-pass membrane protein</topology>
    </subcellularLocation>
</comment>
<evidence type="ECO:0000313" key="8">
    <source>
        <dbReference type="Proteomes" id="UP000224854"/>
    </source>
</evidence>
<dbReference type="PANTHER" id="PTHR28293:SF1">
    <property type="entry name" value="NUCLEAR RIM PROTEIN 1"/>
    <property type="match status" value="1"/>
</dbReference>
<feature type="transmembrane region" description="Helical" evidence="6">
    <location>
        <begin position="207"/>
        <end position="227"/>
    </location>
</feature>
<dbReference type="EMBL" id="NJEU01000070">
    <property type="protein sequence ID" value="PHH82231.1"/>
    <property type="molecule type" value="Genomic_DNA"/>
</dbReference>
<feature type="region of interest" description="Disordered" evidence="5">
    <location>
        <begin position="295"/>
        <end position="359"/>
    </location>
</feature>
<comment type="caution">
    <text evidence="7">The sequence shown here is derived from an EMBL/GenBank/DDBJ whole genome shotgun (WGS) entry which is preliminary data.</text>
</comment>
<evidence type="ECO:0000256" key="6">
    <source>
        <dbReference type="SAM" id="Phobius"/>
    </source>
</evidence>